<keyword evidence="1" id="KW-0472">Membrane</keyword>
<dbReference type="InterPro" id="IPR032675">
    <property type="entry name" value="LRR_dom_sf"/>
</dbReference>
<reference evidence="2 3" key="1">
    <citation type="submission" date="2019-04" db="EMBL/GenBank/DDBJ databases">
        <title>Annotation for the trematode Fasciola gigantica.</title>
        <authorList>
            <person name="Choi Y.-J."/>
        </authorList>
    </citation>
    <scope>NUCLEOTIDE SEQUENCE [LARGE SCALE GENOMIC DNA]</scope>
    <source>
        <strain evidence="2">Uganda_cow_1</strain>
    </source>
</reference>
<keyword evidence="1" id="KW-1133">Transmembrane helix</keyword>
<dbReference type="Proteomes" id="UP000316759">
    <property type="component" value="Unassembled WGS sequence"/>
</dbReference>
<dbReference type="AlphaFoldDB" id="A0A504Z147"/>
<dbReference type="EMBL" id="SUNJ01002224">
    <property type="protein sequence ID" value="TPP66141.1"/>
    <property type="molecule type" value="Genomic_DNA"/>
</dbReference>
<keyword evidence="3" id="KW-1185">Reference proteome</keyword>
<dbReference type="OrthoDB" id="5954366at2759"/>
<evidence type="ECO:0000313" key="2">
    <source>
        <dbReference type="EMBL" id="TPP66141.1"/>
    </source>
</evidence>
<evidence type="ECO:0000256" key="1">
    <source>
        <dbReference type="SAM" id="Phobius"/>
    </source>
</evidence>
<gene>
    <name evidence="2" type="ORF">FGIG_09660</name>
</gene>
<dbReference type="STRING" id="46835.A0A504Z147"/>
<comment type="caution">
    <text evidence="2">The sequence shown here is derived from an EMBL/GenBank/DDBJ whole genome shotgun (WGS) entry which is preliminary data.</text>
</comment>
<accession>A0A504Z147</accession>
<dbReference type="SUPFAM" id="SSF52058">
    <property type="entry name" value="L domain-like"/>
    <property type="match status" value="1"/>
</dbReference>
<dbReference type="Gene3D" id="3.80.10.10">
    <property type="entry name" value="Ribonuclease Inhibitor"/>
    <property type="match status" value="1"/>
</dbReference>
<protein>
    <submittedName>
        <fullName evidence="2">Apolipoprotein A1/A4/E domain</fullName>
    </submittedName>
</protein>
<keyword evidence="2" id="KW-0449">Lipoprotein</keyword>
<sequence length="727" mass="80442">MSSKCVKTSPDKAKVILEDESPVITGSLVDLCPDAVTVLTITEGVHNSSRVLYGNLFLHERMNRIEELHIRVKSLFVRSSWVAFNQSNQKPSLRLLSISDCNLSLPVLGALSELRQLKIVSLRNCSLDELPFDLLANSPQLKVIDVSDNYFRFLPSFLYYQHTTAKPVINVTNNPIECSCLNSWIYSRGQFVGAPSCLSELKPCEPIFDVRLHSENAEARVVNKTIHTSVFTSRSFKLTCLLDSTVPGEVYWVTPIGVIPPPISTDNATYGSYSYFVQPILAPTVVRIFSNFSQSELHVDNVRGHLSGVWYCVGRSPLGISVSNSVQVDVVSSIYQAHVYVLSLCYGYGAMAVLLLVGILGGTIRYCSETRCLRRPQPPFAYGGKTFIGVIPVPEVDEDSCDDKRHDDQTYDINQGSMHYVSAGRICNICFRPPTYWFCDKCKAVHFVESVHELNAIDVLHAKLGSPEGDLLQEGEIQLVSLPQQLGPVTSGDTAKGTSETRRLLTIPECSAKQDKAPNTPSPATRVDVTHVTAAVPLLYVRSGNCVVRVRGERLGESPETCRPFQDLQSLKEAICFHSFHRPKSADVKLVVSNDKLAEEYREALADLARAVESPDPNHFREHLEEFRSRLRRDVGHGVKVLRGEFQGLRARSAKSVANLRTHSSAAAQKMRAGFSHGVEQVKGGMRSVAELCGASGSIGQTISVVSVYVDETDQVKKERFISDFVF</sequence>
<feature type="transmembrane region" description="Helical" evidence="1">
    <location>
        <begin position="346"/>
        <end position="367"/>
    </location>
</feature>
<proteinExistence type="predicted"/>
<keyword evidence="1" id="KW-0812">Transmembrane</keyword>
<organism evidence="2 3">
    <name type="scientific">Fasciola gigantica</name>
    <name type="common">Giant liver fluke</name>
    <dbReference type="NCBI Taxonomy" id="46835"/>
    <lineage>
        <taxon>Eukaryota</taxon>
        <taxon>Metazoa</taxon>
        <taxon>Spiralia</taxon>
        <taxon>Lophotrochozoa</taxon>
        <taxon>Platyhelminthes</taxon>
        <taxon>Trematoda</taxon>
        <taxon>Digenea</taxon>
        <taxon>Plagiorchiida</taxon>
        <taxon>Echinostomata</taxon>
        <taxon>Echinostomatoidea</taxon>
        <taxon>Fasciolidae</taxon>
        <taxon>Fasciola</taxon>
    </lineage>
</organism>
<evidence type="ECO:0000313" key="3">
    <source>
        <dbReference type="Proteomes" id="UP000316759"/>
    </source>
</evidence>
<name>A0A504Z147_FASGI</name>